<name>A0A914DQC5_9BILA</name>
<keyword evidence="2" id="KW-1185">Reference proteome</keyword>
<dbReference type="WBParaSite" id="ACRNAN_scaffold33.g23584.t1">
    <property type="protein sequence ID" value="ACRNAN_scaffold33.g23584.t1"/>
    <property type="gene ID" value="ACRNAN_scaffold33.g23584"/>
</dbReference>
<evidence type="ECO:0000313" key="2">
    <source>
        <dbReference type="Proteomes" id="UP000887540"/>
    </source>
</evidence>
<organism evidence="2 3">
    <name type="scientific">Acrobeloides nanus</name>
    <dbReference type="NCBI Taxonomy" id="290746"/>
    <lineage>
        <taxon>Eukaryota</taxon>
        <taxon>Metazoa</taxon>
        <taxon>Ecdysozoa</taxon>
        <taxon>Nematoda</taxon>
        <taxon>Chromadorea</taxon>
        <taxon>Rhabditida</taxon>
        <taxon>Tylenchina</taxon>
        <taxon>Cephalobomorpha</taxon>
        <taxon>Cephaloboidea</taxon>
        <taxon>Cephalobidae</taxon>
        <taxon>Acrobeloides</taxon>
    </lineage>
</organism>
<dbReference type="Proteomes" id="UP000887540">
    <property type="component" value="Unplaced"/>
</dbReference>
<dbReference type="AlphaFoldDB" id="A0A914DQC5"/>
<reference evidence="3" key="1">
    <citation type="submission" date="2022-11" db="UniProtKB">
        <authorList>
            <consortium name="WormBaseParasite"/>
        </authorList>
    </citation>
    <scope>IDENTIFICATION</scope>
</reference>
<accession>A0A914DQC5</accession>
<proteinExistence type="predicted"/>
<evidence type="ECO:0000256" key="1">
    <source>
        <dbReference type="SAM" id="MobiDB-lite"/>
    </source>
</evidence>
<feature type="region of interest" description="Disordered" evidence="1">
    <location>
        <begin position="76"/>
        <end position="110"/>
    </location>
</feature>
<protein>
    <submittedName>
        <fullName evidence="3">Uncharacterized protein</fullName>
    </submittedName>
</protein>
<evidence type="ECO:0000313" key="3">
    <source>
        <dbReference type="WBParaSite" id="ACRNAN_scaffold33.g23584.t1"/>
    </source>
</evidence>
<sequence length="110" mass="12463">MANRKSLRHSPLRLRWPLLRTSRKSILKSESVDDRLRLTPVEPDEISPRTPPPPPSKSVSFHEFAVHPINTAIRSISPKKSIQDKGSEASSQGRMRKSISDFFLEGNSNF</sequence>
<feature type="region of interest" description="Disordered" evidence="1">
    <location>
        <begin position="31"/>
        <end position="59"/>
    </location>
</feature>